<dbReference type="AlphaFoldDB" id="A0A2N5CTI3"/>
<dbReference type="PANTHER" id="PTHR35007">
    <property type="entry name" value="INTEGRAL MEMBRANE PROTEIN-RELATED"/>
    <property type="match status" value="1"/>
</dbReference>
<gene>
    <name evidence="8" type="ORF">C1707_16590</name>
    <name evidence="9" type="ORF">CFHF_12075</name>
</gene>
<reference evidence="8 11" key="2">
    <citation type="submission" date="2018-01" db="EMBL/GenBank/DDBJ databases">
        <title>Complete genome sequence of Caulobacter flavus RHGG3.</title>
        <authorList>
            <person name="Yang E."/>
        </authorList>
    </citation>
    <scope>NUCLEOTIDE SEQUENCE [LARGE SCALE GENOMIC DNA]</scope>
    <source>
        <strain evidence="8 11">RHGG3</strain>
    </source>
</reference>
<feature type="transmembrane region" description="Helical" evidence="6">
    <location>
        <begin position="131"/>
        <end position="154"/>
    </location>
</feature>
<sequence length="319" mass="34092">MDLFVSVGLQVAVFLAVGAMALLVFRQVDAGASLKRRMRERAAGGAALASGPAGGLLKDSKPKTPLMSWLQARAPGAETPEKRTGLARTLAEAGFEGPAAVPGYFLVRVLSAVGLPIILLLAQKFSAKPVVGLPLIAGALLLCGLGLVIPAIFVDLKASGRRERLENQFPDALDLMVVCVEAGLGVDAAFIRVSQEIKPSHPEISREFSQVSQELRAGRSRADALRRMADRVNVDALRAFAALMIQTDSLGASITQTLRSYSGELRERRFLRGEEKAMRIPVLLTIPLVACILPVIITALLLPAGLDVVHNLMPAMKRH</sequence>
<feature type="domain" description="Type II secretion system protein GspF" evidence="7">
    <location>
        <begin position="173"/>
        <end position="301"/>
    </location>
</feature>
<dbReference type="GO" id="GO:0005886">
    <property type="term" value="C:plasma membrane"/>
    <property type="evidence" value="ECO:0007669"/>
    <property type="project" value="UniProtKB-SubCell"/>
</dbReference>
<dbReference type="Proteomes" id="UP000281192">
    <property type="component" value="Chromosome"/>
</dbReference>
<evidence type="ECO:0000256" key="5">
    <source>
        <dbReference type="ARBA" id="ARBA00023136"/>
    </source>
</evidence>
<keyword evidence="4 6" id="KW-1133">Transmembrane helix</keyword>
<organism evidence="9 10">
    <name type="scientific">Caulobacter flavus</name>
    <dbReference type="NCBI Taxonomy" id="1679497"/>
    <lineage>
        <taxon>Bacteria</taxon>
        <taxon>Pseudomonadati</taxon>
        <taxon>Pseudomonadota</taxon>
        <taxon>Alphaproteobacteria</taxon>
        <taxon>Caulobacterales</taxon>
        <taxon>Caulobacteraceae</taxon>
        <taxon>Caulobacter</taxon>
    </lineage>
</organism>
<accession>A0A2N5CTI3</accession>
<evidence type="ECO:0000256" key="6">
    <source>
        <dbReference type="SAM" id="Phobius"/>
    </source>
</evidence>
<name>A0A2N5CTI3_9CAUL</name>
<dbReference type="OrthoDB" id="9810662at2"/>
<dbReference type="InterPro" id="IPR018076">
    <property type="entry name" value="T2SS_GspF_dom"/>
</dbReference>
<evidence type="ECO:0000313" key="9">
    <source>
        <dbReference type="EMBL" id="PLR15378.1"/>
    </source>
</evidence>
<keyword evidence="11" id="KW-1185">Reference proteome</keyword>
<evidence type="ECO:0000313" key="8">
    <source>
        <dbReference type="EMBL" id="AYV47746.1"/>
    </source>
</evidence>
<feature type="transmembrane region" description="Helical" evidence="6">
    <location>
        <begin position="105"/>
        <end position="125"/>
    </location>
</feature>
<dbReference type="EMBL" id="CP026100">
    <property type="protein sequence ID" value="AYV47746.1"/>
    <property type="molecule type" value="Genomic_DNA"/>
</dbReference>
<evidence type="ECO:0000256" key="3">
    <source>
        <dbReference type="ARBA" id="ARBA00022692"/>
    </source>
</evidence>
<dbReference type="RefSeq" id="WP_101713264.1">
    <property type="nucleotide sequence ID" value="NZ_CP026100.1"/>
</dbReference>
<protein>
    <submittedName>
        <fullName evidence="9">Secretion system protein</fullName>
    </submittedName>
</protein>
<feature type="transmembrane region" description="Helical" evidence="6">
    <location>
        <begin position="282"/>
        <end position="306"/>
    </location>
</feature>
<keyword evidence="2" id="KW-1003">Cell membrane</keyword>
<evidence type="ECO:0000313" key="10">
    <source>
        <dbReference type="Proteomes" id="UP000234483"/>
    </source>
</evidence>
<reference evidence="9 10" key="1">
    <citation type="submission" date="2017-12" db="EMBL/GenBank/DDBJ databases">
        <title>The genome sequence of Caulobacter flavus CGMCC1 15093.</title>
        <authorList>
            <person name="Gao J."/>
            <person name="Mao X."/>
            <person name="Sun J."/>
        </authorList>
    </citation>
    <scope>NUCLEOTIDE SEQUENCE [LARGE SCALE GENOMIC DNA]</scope>
    <source>
        <strain evidence="9 10">CGMCC1 15093</strain>
    </source>
</reference>
<evidence type="ECO:0000313" key="11">
    <source>
        <dbReference type="Proteomes" id="UP000281192"/>
    </source>
</evidence>
<dbReference type="EMBL" id="PJRQ01000023">
    <property type="protein sequence ID" value="PLR15378.1"/>
    <property type="molecule type" value="Genomic_DNA"/>
</dbReference>
<evidence type="ECO:0000256" key="2">
    <source>
        <dbReference type="ARBA" id="ARBA00022475"/>
    </source>
</evidence>
<keyword evidence="3 6" id="KW-0812">Transmembrane</keyword>
<evidence type="ECO:0000256" key="1">
    <source>
        <dbReference type="ARBA" id="ARBA00004651"/>
    </source>
</evidence>
<keyword evidence="5 6" id="KW-0472">Membrane</keyword>
<dbReference type="Proteomes" id="UP000234483">
    <property type="component" value="Unassembled WGS sequence"/>
</dbReference>
<proteinExistence type="predicted"/>
<dbReference type="PANTHER" id="PTHR35007:SF2">
    <property type="entry name" value="PILUS ASSEMBLE PROTEIN"/>
    <property type="match status" value="1"/>
</dbReference>
<evidence type="ECO:0000256" key="4">
    <source>
        <dbReference type="ARBA" id="ARBA00022989"/>
    </source>
</evidence>
<feature type="transmembrane region" description="Helical" evidence="6">
    <location>
        <begin position="6"/>
        <end position="28"/>
    </location>
</feature>
<dbReference type="KEGG" id="cfh:C1707_16590"/>
<evidence type="ECO:0000259" key="7">
    <source>
        <dbReference type="Pfam" id="PF00482"/>
    </source>
</evidence>
<comment type="subcellular location">
    <subcellularLocation>
        <location evidence="1">Cell membrane</location>
        <topology evidence="1">Multi-pass membrane protein</topology>
    </subcellularLocation>
</comment>
<dbReference type="Pfam" id="PF00482">
    <property type="entry name" value="T2SSF"/>
    <property type="match status" value="1"/>
</dbReference>